<dbReference type="STRING" id="1136941.ACH46_07940"/>
<dbReference type="GO" id="GO:0016987">
    <property type="term" value="F:sigma factor activity"/>
    <property type="evidence" value="ECO:0007669"/>
    <property type="project" value="UniProtKB-KW"/>
</dbReference>
<dbReference type="Proteomes" id="UP000063789">
    <property type="component" value="Chromosome"/>
</dbReference>
<dbReference type="InterPro" id="IPR036388">
    <property type="entry name" value="WH-like_DNA-bd_sf"/>
</dbReference>
<dbReference type="KEGG" id="goq:ACH46_07940"/>
<evidence type="ECO:0000259" key="8">
    <source>
        <dbReference type="Pfam" id="PF20239"/>
    </source>
</evidence>
<reference evidence="10" key="1">
    <citation type="submission" date="2015-06" db="EMBL/GenBank/DDBJ databases">
        <title>Complete genome sequence and metabolic analysis of phthalate degradation pathway in Gordonia sp. QH-11.</title>
        <authorList>
            <person name="Jin D."/>
            <person name="Kong X."/>
            <person name="Bai Z."/>
        </authorList>
    </citation>
    <scope>NUCLEOTIDE SEQUENCE [LARGE SCALE GENOMIC DNA]</scope>
    <source>
        <strain evidence="10">QH-11</strain>
    </source>
</reference>
<keyword evidence="2" id="KW-0805">Transcription regulation</keyword>
<accession>A0A0N9N8H6</accession>
<feature type="domain" description="RNA polymerase sigma factor 70 region 4 type 2" evidence="7">
    <location>
        <begin position="131"/>
        <end position="179"/>
    </location>
</feature>
<dbReference type="PANTHER" id="PTHR47756:SF2">
    <property type="entry name" value="BLL6612 PROTEIN"/>
    <property type="match status" value="1"/>
</dbReference>
<dbReference type="RefSeq" id="WP_062392428.1">
    <property type="nucleotide sequence ID" value="NZ_CP011853.1"/>
</dbReference>
<keyword evidence="3" id="KW-0731">Sigma factor</keyword>
<feature type="domain" description="RNA polymerase sigma-70 region 2" evidence="6">
    <location>
        <begin position="25"/>
        <end position="87"/>
    </location>
</feature>
<dbReference type="InterPro" id="IPR013324">
    <property type="entry name" value="RNA_pol_sigma_r3/r4-like"/>
</dbReference>
<keyword evidence="4" id="KW-0238">DNA-binding</keyword>
<evidence type="ECO:0000256" key="3">
    <source>
        <dbReference type="ARBA" id="ARBA00023082"/>
    </source>
</evidence>
<comment type="similarity">
    <text evidence="1">Belongs to the sigma-70 factor family. ECF subfamily.</text>
</comment>
<evidence type="ECO:0000256" key="4">
    <source>
        <dbReference type="ARBA" id="ARBA00023125"/>
    </source>
</evidence>
<dbReference type="Pfam" id="PF20239">
    <property type="entry name" value="DUF6596"/>
    <property type="match status" value="1"/>
</dbReference>
<evidence type="ECO:0000259" key="6">
    <source>
        <dbReference type="Pfam" id="PF04542"/>
    </source>
</evidence>
<feature type="domain" description="DUF6596" evidence="8">
    <location>
        <begin position="197"/>
        <end position="295"/>
    </location>
</feature>
<dbReference type="AlphaFoldDB" id="A0A0N9N8H6"/>
<dbReference type="EMBL" id="CP011853">
    <property type="protein sequence ID" value="ALG84441.1"/>
    <property type="molecule type" value="Genomic_DNA"/>
</dbReference>
<dbReference type="InterPro" id="IPR013249">
    <property type="entry name" value="RNA_pol_sigma70_r4_t2"/>
</dbReference>
<organism evidence="9 10">
    <name type="scientific">Gordonia phthalatica</name>
    <dbReference type="NCBI Taxonomy" id="1136941"/>
    <lineage>
        <taxon>Bacteria</taxon>
        <taxon>Bacillati</taxon>
        <taxon>Actinomycetota</taxon>
        <taxon>Actinomycetes</taxon>
        <taxon>Mycobacteriales</taxon>
        <taxon>Gordoniaceae</taxon>
        <taxon>Gordonia</taxon>
    </lineage>
</organism>
<dbReference type="Gene3D" id="1.10.1740.10">
    <property type="match status" value="1"/>
</dbReference>
<gene>
    <name evidence="9" type="ORF">ACH46_07940</name>
</gene>
<sequence>MNESAGRRRTSDEEVRRAATLDRETRSRLLARLTGRFGDLDLAEDALQEALAQALITWPETGVPASPEAWLTTTAKRKALDVVRREKVLADKLARLHIQSERDPRPLGYVDPADLDEAALPDDRLGMFFACAHPTLAPEDRIALTLRFVAGLTTSEVAHALLVPVPTMQQRIVRAKKRLSTLGVPFTPPTPDDLPDRTPGVLRVVYLLYAEGFARSSGAEHISDHLAAEAISLARLLARLLPRAETIGLLALLLLTQARRPARLDGDRPVPLAKQDRALWDRDMIAEGLRLAEYAAGSPDAGPYAIQAAIAAVHAEASDSDATDWEQIAVLYRLLEAHDPGPVVALGRAVAVGRAYGSEYGMRMLDRLADDRALIRYRPYHVARAITLVELGDGPAAAAAYRDALALPGNAVEDDFLAESLLEIATPPSTSG</sequence>
<evidence type="ECO:0000256" key="2">
    <source>
        <dbReference type="ARBA" id="ARBA00023015"/>
    </source>
</evidence>
<dbReference type="InterPro" id="IPR007627">
    <property type="entry name" value="RNA_pol_sigma70_r2"/>
</dbReference>
<dbReference type="Gene3D" id="1.10.10.10">
    <property type="entry name" value="Winged helix-like DNA-binding domain superfamily/Winged helix DNA-binding domain"/>
    <property type="match status" value="1"/>
</dbReference>
<keyword evidence="5" id="KW-0804">Transcription</keyword>
<keyword evidence="10" id="KW-1185">Reference proteome</keyword>
<evidence type="ECO:0000313" key="9">
    <source>
        <dbReference type="EMBL" id="ALG84441.1"/>
    </source>
</evidence>
<protein>
    <submittedName>
        <fullName evidence="9">RNA polymerase subunit sigma-24</fullName>
    </submittedName>
</protein>
<evidence type="ECO:0000313" key="10">
    <source>
        <dbReference type="Proteomes" id="UP000063789"/>
    </source>
</evidence>
<dbReference type="GO" id="GO:0003677">
    <property type="term" value="F:DNA binding"/>
    <property type="evidence" value="ECO:0007669"/>
    <property type="project" value="UniProtKB-KW"/>
</dbReference>
<dbReference type="SUPFAM" id="SSF88659">
    <property type="entry name" value="Sigma3 and sigma4 domains of RNA polymerase sigma factors"/>
    <property type="match status" value="1"/>
</dbReference>
<dbReference type="Pfam" id="PF04542">
    <property type="entry name" value="Sigma70_r2"/>
    <property type="match status" value="1"/>
</dbReference>
<dbReference type="SUPFAM" id="SSF88946">
    <property type="entry name" value="Sigma2 domain of RNA polymerase sigma factors"/>
    <property type="match status" value="1"/>
</dbReference>
<dbReference type="InterPro" id="IPR046531">
    <property type="entry name" value="DUF6596"/>
</dbReference>
<reference evidence="9 10" key="2">
    <citation type="journal article" date="2017" name="Int. J. Syst. Evol. Microbiol.">
        <title>Gordonia phthalatica sp. nov., a di-n-butyl phthalate-degrading bacterium isolated from activated sludge.</title>
        <authorList>
            <person name="Jin D."/>
            <person name="Kong X."/>
            <person name="Jia M."/>
            <person name="Yu X."/>
            <person name="Wang X."/>
            <person name="Zhuang X."/>
            <person name="Deng Y."/>
            <person name="Bai Z."/>
        </authorList>
    </citation>
    <scope>NUCLEOTIDE SEQUENCE [LARGE SCALE GENOMIC DNA]</scope>
    <source>
        <strain evidence="9 10">QH-11</strain>
    </source>
</reference>
<name>A0A0N9N8H6_9ACTN</name>
<proteinExistence type="inferred from homology"/>
<dbReference type="InterPro" id="IPR013325">
    <property type="entry name" value="RNA_pol_sigma_r2"/>
</dbReference>
<dbReference type="Pfam" id="PF08281">
    <property type="entry name" value="Sigma70_r4_2"/>
    <property type="match status" value="1"/>
</dbReference>
<evidence type="ECO:0000256" key="5">
    <source>
        <dbReference type="ARBA" id="ARBA00023163"/>
    </source>
</evidence>
<dbReference type="OrthoDB" id="9780299at2"/>
<dbReference type="GO" id="GO:0006352">
    <property type="term" value="P:DNA-templated transcription initiation"/>
    <property type="evidence" value="ECO:0007669"/>
    <property type="project" value="InterPro"/>
</dbReference>
<dbReference type="PATRIC" id="fig|1136941.3.peg.1620"/>
<dbReference type="PANTHER" id="PTHR47756">
    <property type="entry name" value="BLL6612 PROTEIN-RELATED"/>
    <property type="match status" value="1"/>
</dbReference>
<evidence type="ECO:0000259" key="7">
    <source>
        <dbReference type="Pfam" id="PF08281"/>
    </source>
</evidence>
<evidence type="ECO:0000256" key="1">
    <source>
        <dbReference type="ARBA" id="ARBA00010641"/>
    </source>
</evidence>